<reference evidence="2 3" key="1">
    <citation type="submission" date="2014-04" db="EMBL/GenBank/DDBJ databases">
        <authorList>
            <consortium name="DOE Joint Genome Institute"/>
            <person name="Kuo A."/>
            <person name="Zuccaro A."/>
            <person name="Kohler A."/>
            <person name="Nagy L.G."/>
            <person name="Floudas D."/>
            <person name="Copeland A."/>
            <person name="Barry K.W."/>
            <person name="Cichocki N."/>
            <person name="Veneault-Fourrey C."/>
            <person name="LaButti K."/>
            <person name="Lindquist E.A."/>
            <person name="Lipzen A."/>
            <person name="Lundell T."/>
            <person name="Morin E."/>
            <person name="Murat C."/>
            <person name="Sun H."/>
            <person name="Tunlid A."/>
            <person name="Henrissat B."/>
            <person name="Grigoriev I.V."/>
            <person name="Hibbett D.S."/>
            <person name="Martin F."/>
            <person name="Nordberg H.P."/>
            <person name="Cantor M.N."/>
            <person name="Hua S.X."/>
        </authorList>
    </citation>
    <scope>NUCLEOTIDE SEQUENCE [LARGE SCALE GENOMIC DNA]</scope>
    <source>
        <strain evidence="2 3">MAFF 305830</strain>
    </source>
</reference>
<feature type="region of interest" description="Disordered" evidence="1">
    <location>
        <begin position="1"/>
        <end position="28"/>
    </location>
</feature>
<dbReference type="PANTHER" id="PTHR22796:SF1">
    <property type="entry name" value="VWFA DOMAIN-CONTAINING PROTEIN"/>
    <property type="match status" value="1"/>
</dbReference>
<evidence type="ECO:0000313" key="3">
    <source>
        <dbReference type="Proteomes" id="UP000054097"/>
    </source>
</evidence>
<dbReference type="InterPro" id="IPR027417">
    <property type="entry name" value="P-loop_NTPase"/>
</dbReference>
<dbReference type="SUPFAM" id="SSF52540">
    <property type="entry name" value="P-loop containing nucleoside triphosphate hydrolases"/>
    <property type="match status" value="1"/>
</dbReference>
<sequence>MDSDAASDVSMHTAPSRTPSPSPLPSLVSKDDVNFSNFVQIPMVLDEPEEKPVVSEASADLLSRLPGVYRLLDLVQDQSSGGVVDKIIIAQKSIAAFANTIHPGSYRSDIQVDFKALDEHVIKPRGIYGSASAIVDFLGNVGCADEEVQGLLLRRHIEPTGITSPALRPGLYLVKPENSPSGLVYIVFWPENDTWQDGAISSVARNRVTFMRYLTKLCDQLDCLISDEHSDLLVWKDETAQDLDDDDEYSSFGDRMIGYTVEQTKEEEENVLAEEGFVIRHHLLGEIHYPPRGYPLEGGLDILQPRLIGGEVAQAILGTRYIPEELKPERLDETLKTVTLKDLLSIKKNPVIFLNEFINPESLDILLKHGLWERCGDLQSEWNSRNAKTVKAKEDDRTREMTRRREIVKGERLMLEQGAMFWIVKQVASMYPVVSAHQLFQDQLPSDADLQDAECEMAITKIDSWLDEKRNIRQLLMQVIVDSVQVLSTGTSSRYNMLKRRLLQLINIQNQAGPRLPQLDGQWLAELVTTYSEKVFQDGIDGILNREKKSTGVVGWFFGYGTGSNDTQIKMDKAVGNSKPQDDPSFCKTLEIWARERPESHLATTELRQQIAELLKRKIKALSKKVLGMVEKMLNDAIDQEIWSTFEKRTVKEHEDAWRFLREQVRQRLAYSNDEKNNRVKLTIDSVHQIKQTYGYQQNFSIKGWRSCPKESGFEYTIFPVDIKQDDMLAISSNPDHICKPIIRPRNTQPFFLPTNASMRFIQLLEKDRVLVVVEESGLFRVYLEALDYLSSTIAQGRAIKTIYSEKVGPNPLFALDETRRFFAVLATKDESVQLYVYAYDGNTKSLNARGSAEPLTRWFDRNPKFTQLLFVPKAEELLLIEKSGVCRIFSLVTATFRPSQLRLSSAPESAFSSPDGACLVMKLLETSRPRLLVYHWTSFGLNEGTELPWPAQVPADSPMLVSSVGHRHSNHAIFIIRQQHRCLSICLRISTKSSEFAFRSVADASRSSDAGKKTVNNTLIDCHPEVWTRFPVNAAIVKSTVAKAKHYPRSILFVSRASLDGFAPYFDALIREFEYKTRKPTKNALKQIVVASSSEWISSSPNIETSEFQTGDWLVGLFCLIPIHLAVTRSNRFIPLKDGVDSPTFEHSLLGANVAQISEALSFGWYESIFSSYLANRPVKVVTSMGEQSVGKSFALNHFVDTSFAGSAMRCTEGVWLSVTPTNDYLVVAMDFEGVHSIERSTQEDALLVLLNSAISNFVLFRNNFALSRDITGLFNSFQSCTKVLDPALNPSLFHSTLGIIIKDVIDSDTKEIINEFQQKFQRIVQTERGNNFISKLHRGKLDIIPWPVIESTHFYDLFIGLKKRLDRQPITHKHAGSFLGVLKMLMAKLKANDWGALDQNLAVQRAQHLSAFLPVALAFGTTDPVNEEQLKNYDTDELLDNNDSRAIFFIDGLSHPLNGPLSLDVCLTQLRLGWDLRQERYTMAESEFITGYNGFLRLLVEARIDHVQKWVEVNTSRFREKAEVTTLLRAFDQLSKDLKASVVLCGSKCSSCGLLCLGHKQHDGDDHNCMTDHKCPEPCGFEEQHEEIIGCDLPAGHIGRHVCSGTPHLCGMQCQMFGRNGCLTSCTKPMDHDEVEGHQCAAGMHTCGEQCSLVQTDGTRLCSRLCTLDCRVEHEKHTCDRSLSCPIKCQLCNSYCATGDHFHALEPSAVHLCGQKHNCTQKCELPGVCEINTTPQSIESTFTGKYTSFQVRRPRIVATKLTLRRKCTLVYKGDILTTLET</sequence>
<evidence type="ECO:0000256" key="1">
    <source>
        <dbReference type="SAM" id="MobiDB-lite"/>
    </source>
</evidence>
<evidence type="ECO:0008006" key="4">
    <source>
        <dbReference type="Google" id="ProtNLM"/>
    </source>
</evidence>
<protein>
    <recommendedName>
        <fullName evidence="4">VWFA domain-containing protein</fullName>
    </recommendedName>
</protein>
<name>A0A0C2WER3_SERVB</name>
<dbReference type="STRING" id="933852.A0A0C2WER3"/>
<gene>
    <name evidence="2" type="ORF">M408DRAFT_224544</name>
</gene>
<reference evidence="3" key="2">
    <citation type="submission" date="2015-01" db="EMBL/GenBank/DDBJ databases">
        <title>Evolutionary Origins and Diversification of the Mycorrhizal Mutualists.</title>
        <authorList>
            <consortium name="DOE Joint Genome Institute"/>
            <consortium name="Mycorrhizal Genomics Consortium"/>
            <person name="Kohler A."/>
            <person name="Kuo A."/>
            <person name="Nagy L.G."/>
            <person name="Floudas D."/>
            <person name="Copeland A."/>
            <person name="Barry K.W."/>
            <person name="Cichocki N."/>
            <person name="Veneault-Fourrey C."/>
            <person name="LaButti K."/>
            <person name="Lindquist E.A."/>
            <person name="Lipzen A."/>
            <person name="Lundell T."/>
            <person name="Morin E."/>
            <person name="Murat C."/>
            <person name="Riley R."/>
            <person name="Ohm R."/>
            <person name="Sun H."/>
            <person name="Tunlid A."/>
            <person name="Henrissat B."/>
            <person name="Grigoriev I.V."/>
            <person name="Hibbett D.S."/>
            <person name="Martin F."/>
        </authorList>
    </citation>
    <scope>NUCLEOTIDE SEQUENCE [LARGE SCALE GENOMIC DNA]</scope>
    <source>
        <strain evidence="3">MAFF 305830</strain>
    </source>
</reference>
<organism evidence="2 3">
    <name type="scientific">Serendipita vermifera MAFF 305830</name>
    <dbReference type="NCBI Taxonomy" id="933852"/>
    <lineage>
        <taxon>Eukaryota</taxon>
        <taxon>Fungi</taxon>
        <taxon>Dikarya</taxon>
        <taxon>Basidiomycota</taxon>
        <taxon>Agaricomycotina</taxon>
        <taxon>Agaricomycetes</taxon>
        <taxon>Sebacinales</taxon>
        <taxon>Serendipitaceae</taxon>
        <taxon>Serendipita</taxon>
    </lineage>
</organism>
<dbReference type="OrthoDB" id="2343366at2759"/>
<proteinExistence type="predicted"/>
<dbReference type="Gene3D" id="3.40.50.300">
    <property type="entry name" value="P-loop containing nucleotide triphosphate hydrolases"/>
    <property type="match status" value="1"/>
</dbReference>
<dbReference type="Proteomes" id="UP000054097">
    <property type="component" value="Unassembled WGS sequence"/>
</dbReference>
<dbReference type="HOGENOM" id="CLU_000401_0_0_1"/>
<keyword evidence="3" id="KW-1185">Reference proteome</keyword>
<dbReference type="EMBL" id="KN824318">
    <property type="protein sequence ID" value="KIM24943.1"/>
    <property type="molecule type" value="Genomic_DNA"/>
</dbReference>
<dbReference type="PANTHER" id="PTHR22796">
    <property type="entry name" value="URG4-RELATED"/>
    <property type="match status" value="1"/>
</dbReference>
<accession>A0A0C2WER3</accession>
<evidence type="ECO:0000313" key="2">
    <source>
        <dbReference type="EMBL" id="KIM24943.1"/>
    </source>
</evidence>